<feature type="transmembrane region" description="Helical" evidence="3">
    <location>
        <begin position="187"/>
        <end position="209"/>
    </location>
</feature>
<accession>A0A9P4MS94</accession>
<dbReference type="PANTHER" id="PTHR11360:SF156">
    <property type="entry name" value="MONOCARBOXYLATE TRANSPORTER, PUTATIVE (AFU_ORTHOLOGUE AFUA_4G14260)-RELATED"/>
    <property type="match status" value="1"/>
</dbReference>
<dbReference type="GO" id="GO:0016020">
    <property type="term" value="C:membrane"/>
    <property type="evidence" value="ECO:0007669"/>
    <property type="project" value="UniProtKB-SubCell"/>
</dbReference>
<protein>
    <submittedName>
        <fullName evidence="4">MFS general substrate transporter</fullName>
    </submittedName>
</protein>
<name>A0A9P4MS94_9PEZI</name>
<evidence type="ECO:0000313" key="4">
    <source>
        <dbReference type="EMBL" id="KAF2157301.1"/>
    </source>
</evidence>
<sequence>MTYGVFQDYLVTKTTLHGSQSALGVVGTTSNGVMYLSMPILFATLSRRWAHLRRGAAIAGTVILTVSYLLSSFSTQVWHLIATQGVLAAFGSALLYSPTTLSLGENFSIDNRAVAYGVVLSSKNIAGTTCPFLLQYLLSHHGFRLTMQVWTALAAGLSFGCIFTMPMHAPGMESRTTYRSRKIPWDFLYHQTIWITAIATMLQSSGYGLPQTYLSSYASSVASLSVTSSTLLITLFNVPGIISSSFFGFLSDNKRFQLSATSTAFISAVSSAMAVFFFWGFSSASSHSMVFLVLFSVIYGFFAGGYSATWGGAIKEMEREAADKNEALDTGIVYGLLNGARGIGYVGGGLAGVQLLKIGAGHPLGRFGYGTSYGPLILYTGLSTFLGGWGIFFKWRKLLH</sequence>
<dbReference type="Pfam" id="PF07690">
    <property type="entry name" value="MFS_1"/>
    <property type="match status" value="1"/>
</dbReference>
<dbReference type="EMBL" id="ML996081">
    <property type="protein sequence ID" value="KAF2157301.1"/>
    <property type="molecule type" value="Genomic_DNA"/>
</dbReference>
<dbReference type="InterPro" id="IPR050327">
    <property type="entry name" value="Proton-linked_MCT"/>
</dbReference>
<feature type="transmembrane region" description="Helical" evidence="3">
    <location>
        <begin position="262"/>
        <end position="282"/>
    </location>
</feature>
<keyword evidence="3" id="KW-0812">Transmembrane</keyword>
<feature type="transmembrane region" description="Helical" evidence="3">
    <location>
        <begin position="288"/>
        <end position="311"/>
    </location>
</feature>
<feature type="transmembrane region" description="Helical" evidence="3">
    <location>
        <begin position="332"/>
        <end position="356"/>
    </location>
</feature>
<dbReference type="GO" id="GO:0022857">
    <property type="term" value="F:transmembrane transporter activity"/>
    <property type="evidence" value="ECO:0007669"/>
    <property type="project" value="InterPro"/>
</dbReference>
<dbReference type="Gene3D" id="1.20.1250.20">
    <property type="entry name" value="MFS general substrate transporter like domains"/>
    <property type="match status" value="2"/>
</dbReference>
<feature type="transmembrane region" description="Helical" evidence="3">
    <location>
        <begin position="113"/>
        <end position="137"/>
    </location>
</feature>
<dbReference type="PANTHER" id="PTHR11360">
    <property type="entry name" value="MONOCARBOXYLATE TRANSPORTER"/>
    <property type="match status" value="1"/>
</dbReference>
<dbReference type="Proteomes" id="UP000799439">
    <property type="component" value="Unassembled WGS sequence"/>
</dbReference>
<reference evidence="4" key="1">
    <citation type="journal article" date="2020" name="Stud. Mycol.">
        <title>101 Dothideomycetes genomes: a test case for predicting lifestyles and emergence of pathogens.</title>
        <authorList>
            <person name="Haridas S."/>
            <person name="Albert R."/>
            <person name="Binder M."/>
            <person name="Bloem J."/>
            <person name="Labutti K."/>
            <person name="Salamov A."/>
            <person name="Andreopoulos B."/>
            <person name="Baker S."/>
            <person name="Barry K."/>
            <person name="Bills G."/>
            <person name="Bluhm B."/>
            <person name="Cannon C."/>
            <person name="Castanera R."/>
            <person name="Culley D."/>
            <person name="Daum C."/>
            <person name="Ezra D."/>
            <person name="Gonzalez J."/>
            <person name="Henrissat B."/>
            <person name="Kuo A."/>
            <person name="Liang C."/>
            <person name="Lipzen A."/>
            <person name="Lutzoni F."/>
            <person name="Magnuson J."/>
            <person name="Mondo S."/>
            <person name="Nolan M."/>
            <person name="Ohm R."/>
            <person name="Pangilinan J."/>
            <person name="Park H.-J."/>
            <person name="Ramirez L."/>
            <person name="Alfaro M."/>
            <person name="Sun H."/>
            <person name="Tritt A."/>
            <person name="Yoshinaga Y."/>
            <person name="Zwiers L.-H."/>
            <person name="Turgeon B."/>
            <person name="Goodwin S."/>
            <person name="Spatafora J."/>
            <person name="Crous P."/>
            <person name="Grigoriev I."/>
        </authorList>
    </citation>
    <scope>NUCLEOTIDE SEQUENCE</scope>
    <source>
        <strain evidence="4">CBS 260.36</strain>
    </source>
</reference>
<dbReference type="OrthoDB" id="2213137at2759"/>
<feature type="transmembrane region" description="Helical" evidence="3">
    <location>
        <begin position="376"/>
        <end position="395"/>
    </location>
</feature>
<keyword evidence="5" id="KW-1185">Reference proteome</keyword>
<comment type="caution">
    <text evidence="4">The sequence shown here is derived from an EMBL/GenBank/DDBJ whole genome shotgun (WGS) entry which is preliminary data.</text>
</comment>
<dbReference type="SUPFAM" id="SSF103473">
    <property type="entry name" value="MFS general substrate transporter"/>
    <property type="match status" value="1"/>
</dbReference>
<comment type="similarity">
    <text evidence="2">Belongs to the major facilitator superfamily. Monocarboxylate porter (TC 2.A.1.13) family.</text>
</comment>
<feature type="transmembrane region" description="Helical" evidence="3">
    <location>
        <begin position="149"/>
        <end position="167"/>
    </location>
</feature>
<feature type="transmembrane region" description="Helical" evidence="3">
    <location>
        <begin position="77"/>
        <end position="101"/>
    </location>
</feature>
<evidence type="ECO:0000313" key="5">
    <source>
        <dbReference type="Proteomes" id="UP000799439"/>
    </source>
</evidence>
<organism evidence="4 5">
    <name type="scientific">Myriangium duriaei CBS 260.36</name>
    <dbReference type="NCBI Taxonomy" id="1168546"/>
    <lineage>
        <taxon>Eukaryota</taxon>
        <taxon>Fungi</taxon>
        <taxon>Dikarya</taxon>
        <taxon>Ascomycota</taxon>
        <taxon>Pezizomycotina</taxon>
        <taxon>Dothideomycetes</taxon>
        <taxon>Dothideomycetidae</taxon>
        <taxon>Myriangiales</taxon>
        <taxon>Myriangiaceae</taxon>
        <taxon>Myriangium</taxon>
    </lineage>
</organism>
<evidence type="ECO:0000256" key="2">
    <source>
        <dbReference type="ARBA" id="ARBA00006727"/>
    </source>
</evidence>
<gene>
    <name evidence="4" type="ORF">K461DRAFT_14593</name>
</gene>
<keyword evidence="3" id="KW-0472">Membrane</keyword>
<evidence type="ECO:0000256" key="3">
    <source>
        <dbReference type="SAM" id="Phobius"/>
    </source>
</evidence>
<feature type="transmembrane region" description="Helical" evidence="3">
    <location>
        <begin position="55"/>
        <end position="71"/>
    </location>
</feature>
<dbReference type="InterPro" id="IPR011701">
    <property type="entry name" value="MFS"/>
</dbReference>
<proteinExistence type="inferred from homology"/>
<keyword evidence="3" id="KW-1133">Transmembrane helix</keyword>
<evidence type="ECO:0000256" key="1">
    <source>
        <dbReference type="ARBA" id="ARBA00004141"/>
    </source>
</evidence>
<dbReference type="InterPro" id="IPR036259">
    <property type="entry name" value="MFS_trans_sf"/>
</dbReference>
<feature type="transmembrane region" description="Helical" evidence="3">
    <location>
        <begin position="20"/>
        <end position="43"/>
    </location>
</feature>
<comment type="subcellular location">
    <subcellularLocation>
        <location evidence="1">Membrane</location>
        <topology evidence="1">Multi-pass membrane protein</topology>
    </subcellularLocation>
</comment>
<dbReference type="AlphaFoldDB" id="A0A9P4MS94"/>
<feature type="transmembrane region" description="Helical" evidence="3">
    <location>
        <begin position="229"/>
        <end position="250"/>
    </location>
</feature>